<evidence type="ECO:0000256" key="2">
    <source>
        <dbReference type="ARBA" id="ARBA00011006"/>
    </source>
</evidence>
<dbReference type="InterPro" id="IPR007341">
    <property type="entry name" value="Transgly_assoc"/>
</dbReference>
<evidence type="ECO:0000256" key="3">
    <source>
        <dbReference type="ARBA" id="ARBA00022475"/>
    </source>
</evidence>
<comment type="subcellular location">
    <subcellularLocation>
        <location evidence="1">Cell membrane</location>
        <topology evidence="1">Multi-pass membrane protein</topology>
    </subcellularLocation>
</comment>
<dbReference type="PANTHER" id="PTHR33884:SF3">
    <property type="entry name" value="UPF0410 PROTEIN YMGE"/>
    <property type="match status" value="1"/>
</dbReference>
<feature type="transmembrane region" description="Helical" evidence="7">
    <location>
        <begin position="6"/>
        <end position="23"/>
    </location>
</feature>
<dbReference type="RefSeq" id="WP_030445392.1">
    <property type="nucleotide sequence ID" value="NZ_AP023354.1"/>
</dbReference>
<protein>
    <recommendedName>
        <fullName evidence="10">GlsB/YeaQ/YmgE family stress response membrane protein</fullName>
    </recommendedName>
</protein>
<comment type="similarity">
    <text evidence="2">Belongs to the UPF0410 family.</text>
</comment>
<dbReference type="KEGG" id="aser:Asera_12670"/>
<dbReference type="AlphaFoldDB" id="A0A810KXQ4"/>
<dbReference type="GO" id="GO:0005886">
    <property type="term" value="C:plasma membrane"/>
    <property type="evidence" value="ECO:0007669"/>
    <property type="project" value="UniProtKB-SubCell"/>
</dbReference>
<keyword evidence="4 7" id="KW-0812">Transmembrane</keyword>
<feature type="transmembrane region" description="Helical" evidence="7">
    <location>
        <begin position="30"/>
        <end position="54"/>
    </location>
</feature>
<evidence type="ECO:0000256" key="4">
    <source>
        <dbReference type="ARBA" id="ARBA00022692"/>
    </source>
</evidence>
<name>A0A810KXQ4_9ACTN</name>
<evidence type="ECO:0000256" key="5">
    <source>
        <dbReference type="ARBA" id="ARBA00022989"/>
    </source>
</evidence>
<evidence type="ECO:0000313" key="9">
    <source>
        <dbReference type="Proteomes" id="UP000680750"/>
    </source>
</evidence>
<gene>
    <name evidence="8" type="ORF">Asera_12670</name>
</gene>
<evidence type="ECO:0000256" key="7">
    <source>
        <dbReference type="SAM" id="Phobius"/>
    </source>
</evidence>
<feature type="transmembrane region" description="Helical" evidence="7">
    <location>
        <begin position="66"/>
        <end position="83"/>
    </location>
</feature>
<proteinExistence type="inferred from homology"/>
<dbReference type="EMBL" id="AP023354">
    <property type="protein sequence ID" value="BCJ27159.1"/>
    <property type="molecule type" value="Genomic_DNA"/>
</dbReference>
<evidence type="ECO:0000256" key="6">
    <source>
        <dbReference type="ARBA" id="ARBA00023136"/>
    </source>
</evidence>
<keyword evidence="3" id="KW-1003">Cell membrane</keyword>
<evidence type="ECO:0008006" key="10">
    <source>
        <dbReference type="Google" id="ProtNLM"/>
    </source>
</evidence>
<sequence>MLTTVAWAVIGGAVIGVLARLLIPGRQPVSWWASIVVGVAAAFVGTGIAAVFGFRDTPGIDWKKHVLQLGLAVLGILVLTGINRRRHASPTRR</sequence>
<dbReference type="PANTHER" id="PTHR33884">
    <property type="entry name" value="UPF0410 PROTEIN YMGE"/>
    <property type="match status" value="1"/>
</dbReference>
<keyword evidence="9" id="KW-1185">Reference proteome</keyword>
<evidence type="ECO:0000313" key="8">
    <source>
        <dbReference type="EMBL" id="BCJ27159.1"/>
    </source>
</evidence>
<keyword evidence="5 7" id="KW-1133">Transmembrane helix</keyword>
<dbReference type="OrthoDB" id="3483802at2"/>
<accession>A0A810KXQ4</accession>
<dbReference type="Proteomes" id="UP000680750">
    <property type="component" value="Chromosome"/>
</dbReference>
<organism evidence="8 9">
    <name type="scientific">Actinocatenispora sera</name>
    <dbReference type="NCBI Taxonomy" id="390989"/>
    <lineage>
        <taxon>Bacteria</taxon>
        <taxon>Bacillati</taxon>
        <taxon>Actinomycetota</taxon>
        <taxon>Actinomycetes</taxon>
        <taxon>Micromonosporales</taxon>
        <taxon>Micromonosporaceae</taxon>
        <taxon>Actinocatenispora</taxon>
    </lineage>
</organism>
<evidence type="ECO:0000256" key="1">
    <source>
        <dbReference type="ARBA" id="ARBA00004651"/>
    </source>
</evidence>
<reference evidence="8" key="1">
    <citation type="submission" date="2020-08" db="EMBL/GenBank/DDBJ databases">
        <title>Whole genome shotgun sequence of Actinocatenispora sera NBRC 101916.</title>
        <authorList>
            <person name="Komaki H."/>
            <person name="Tamura T."/>
        </authorList>
    </citation>
    <scope>NUCLEOTIDE SEQUENCE</scope>
    <source>
        <strain evidence="8">NBRC 101916</strain>
    </source>
</reference>
<keyword evidence="6 7" id="KW-0472">Membrane</keyword>